<keyword evidence="7" id="KW-1015">Disulfide bond</keyword>
<dbReference type="GO" id="GO:0005975">
    <property type="term" value="P:carbohydrate metabolic process"/>
    <property type="evidence" value="ECO:0007669"/>
    <property type="project" value="InterPro"/>
</dbReference>
<dbReference type="Gene3D" id="2.60.40.1180">
    <property type="entry name" value="Golgi alpha-mannosidase II"/>
    <property type="match status" value="1"/>
</dbReference>
<dbReference type="PANTHER" id="PTHR11452:SF75">
    <property type="entry name" value="ALPHA-GALACTOSIDASE MEL1"/>
    <property type="match status" value="1"/>
</dbReference>
<dbReference type="SUPFAM" id="SSF51011">
    <property type="entry name" value="Glycosyl hydrolase domain"/>
    <property type="match status" value="1"/>
</dbReference>
<dbReference type="GO" id="GO:0004557">
    <property type="term" value="F:alpha-galactosidase activity"/>
    <property type="evidence" value="ECO:0007669"/>
    <property type="project" value="UniProtKB-EC"/>
</dbReference>
<dbReference type="AlphaFoldDB" id="A0AA38RP87"/>
<comment type="similarity">
    <text evidence="2 7">Belongs to the glycosyl hydrolase 27 family.</text>
</comment>
<comment type="catalytic activity">
    <reaction evidence="1 7">
        <text>Hydrolysis of terminal, non-reducing alpha-D-galactose residues in alpha-D-galactosides, including galactose oligosaccharides, galactomannans and galactolipids.</text>
        <dbReference type="EC" id="3.2.1.22"/>
    </reaction>
</comment>
<dbReference type="Pfam" id="PF17801">
    <property type="entry name" value="Melibiase_C"/>
    <property type="match status" value="1"/>
</dbReference>
<evidence type="ECO:0000313" key="11">
    <source>
        <dbReference type="Proteomes" id="UP001174691"/>
    </source>
</evidence>
<protein>
    <recommendedName>
        <fullName evidence="3 7">Alpha-galactosidase</fullName>
        <ecNumber evidence="3 7">3.2.1.22</ecNumber>
    </recommendedName>
    <alternativeName>
        <fullName evidence="7">Melibiase</fullName>
    </alternativeName>
</protein>
<comment type="caution">
    <text evidence="10">The sequence shown here is derived from an EMBL/GenBank/DDBJ whole genome shotgun (WGS) entry which is preliminary data.</text>
</comment>
<evidence type="ECO:0000256" key="7">
    <source>
        <dbReference type="RuleBase" id="RU361168"/>
    </source>
</evidence>
<dbReference type="Gene3D" id="2.60.120.260">
    <property type="entry name" value="Galactose-binding domain-like"/>
    <property type="match status" value="1"/>
</dbReference>
<dbReference type="PANTHER" id="PTHR11452">
    <property type="entry name" value="ALPHA-GALACTOSIDASE/ALPHA-N-ACETYLGALACTOSAMINIDASE"/>
    <property type="match status" value="1"/>
</dbReference>
<evidence type="ECO:0000256" key="1">
    <source>
        <dbReference type="ARBA" id="ARBA00001255"/>
    </source>
</evidence>
<feature type="domain" description="Alpha galactosidase C-terminal" evidence="9">
    <location>
        <begin position="321"/>
        <end position="393"/>
    </location>
</feature>
<dbReference type="CDD" id="cd14792">
    <property type="entry name" value="GH27"/>
    <property type="match status" value="1"/>
</dbReference>
<dbReference type="InterPro" id="IPR002241">
    <property type="entry name" value="Glyco_hydro_27"/>
</dbReference>
<evidence type="ECO:0000313" key="10">
    <source>
        <dbReference type="EMBL" id="KAJ9142818.1"/>
    </source>
</evidence>
<dbReference type="Pfam" id="PF16499">
    <property type="entry name" value="Melibiase_2"/>
    <property type="match status" value="1"/>
</dbReference>
<gene>
    <name evidence="10" type="ORF">NKR19_g7096</name>
</gene>
<dbReference type="InterPro" id="IPR017853">
    <property type="entry name" value="GH"/>
</dbReference>
<keyword evidence="4 8" id="KW-0732">Signal</keyword>
<evidence type="ECO:0000256" key="3">
    <source>
        <dbReference type="ARBA" id="ARBA00012755"/>
    </source>
</evidence>
<proteinExistence type="inferred from homology"/>
<keyword evidence="5 7" id="KW-0378">Hydrolase</keyword>
<evidence type="ECO:0000256" key="5">
    <source>
        <dbReference type="ARBA" id="ARBA00022801"/>
    </source>
</evidence>
<feature type="signal peptide" evidence="8">
    <location>
        <begin position="1"/>
        <end position="17"/>
    </location>
</feature>
<dbReference type="SUPFAM" id="SSF51445">
    <property type="entry name" value="(Trans)glycosidases"/>
    <property type="match status" value="1"/>
</dbReference>
<dbReference type="PRINTS" id="PR00740">
    <property type="entry name" value="GLHYDRLASE27"/>
</dbReference>
<accession>A0AA38RP87</accession>
<dbReference type="InterPro" id="IPR013780">
    <property type="entry name" value="Glyco_hydro_b"/>
</dbReference>
<feature type="chain" id="PRO_5041337228" description="Alpha-galactosidase" evidence="8">
    <location>
        <begin position="18"/>
        <end position="553"/>
    </location>
</feature>
<dbReference type="InterPro" id="IPR041233">
    <property type="entry name" value="Melibiase_C"/>
</dbReference>
<dbReference type="EC" id="3.2.1.22" evidence="3 7"/>
<reference evidence="10" key="1">
    <citation type="submission" date="2022-07" db="EMBL/GenBank/DDBJ databases">
        <title>Fungi with potential for degradation of polypropylene.</title>
        <authorList>
            <person name="Gostincar C."/>
        </authorList>
    </citation>
    <scope>NUCLEOTIDE SEQUENCE</scope>
    <source>
        <strain evidence="10">EXF-13287</strain>
    </source>
</reference>
<dbReference type="EMBL" id="JANBVN010000119">
    <property type="protein sequence ID" value="KAJ9142818.1"/>
    <property type="molecule type" value="Genomic_DNA"/>
</dbReference>
<dbReference type="CDD" id="cd04081">
    <property type="entry name" value="CBM35_galactosidase-like"/>
    <property type="match status" value="1"/>
</dbReference>
<evidence type="ECO:0000259" key="9">
    <source>
        <dbReference type="Pfam" id="PF17801"/>
    </source>
</evidence>
<evidence type="ECO:0000256" key="2">
    <source>
        <dbReference type="ARBA" id="ARBA00009743"/>
    </source>
</evidence>
<name>A0AA38RP87_9PEZI</name>
<keyword evidence="11" id="KW-1185">Reference proteome</keyword>
<evidence type="ECO:0000256" key="6">
    <source>
        <dbReference type="ARBA" id="ARBA00023295"/>
    </source>
</evidence>
<sequence>MTLLPLSILALAAGITARNVKTTVPLMGWNSYNAYGCDNPGPTEATLKFNAQGLVALGLDKLGYTYVTPDCGWNSNFRDASGQLVWNATRFPSGGKALADYIHGLGLKFGVYSGGGYYQCGSTDLPASLNHESADAATFASWGADSLKYDNCYSTSNTIMVDYTSEGAGSPTRFQTMANAIASTGKDMVFQVCQWGVGQNIGRWASKIADSWRISNDISNNWVSIWRITNEAVPYYKHTTIGAYPDMDMLIVGLNVLSEEEERFHFGMWAINKSPLIIGAPMDATKTSSSSLAILANKEVIAINQDSLSKQAQLVRRHTEEEWDIWAGELSDSRMVVALSNWKNSTTSVAVDLASVLGISSARARDVWAAKDIGTVAGTYRATLQGHQLHILVLSEIAKSTETPKFSGYYTATDAALSGTAAKVDCSSEQCLPAHSKVGNIGQGAAAAAVIFTNVSAATSGKALLGVDFINYDVALESAWSGGTNTRNMTVTVNGGKPKRWAFPISGGDWYETGRLMVEVDGFKAGDSNQVVFRAFGDGTYAPDLVGFEVFEG</sequence>
<organism evidence="10 11">
    <name type="scientific">Coniochaeta hoffmannii</name>
    <dbReference type="NCBI Taxonomy" id="91930"/>
    <lineage>
        <taxon>Eukaryota</taxon>
        <taxon>Fungi</taxon>
        <taxon>Dikarya</taxon>
        <taxon>Ascomycota</taxon>
        <taxon>Pezizomycotina</taxon>
        <taxon>Sordariomycetes</taxon>
        <taxon>Sordariomycetidae</taxon>
        <taxon>Coniochaetales</taxon>
        <taxon>Coniochaetaceae</taxon>
        <taxon>Coniochaeta</taxon>
    </lineage>
</organism>
<dbReference type="Proteomes" id="UP001174691">
    <property type="component" value="Unassembled WGS sequence"/>
</dbReference>
<dbReference type="InterPro" id="IPR013785">
    <property type="entry name" value="Aldolase_TIM"/>
</dbReference>
<dbReference type="FunFam" id="3.20.20.70:FF:000197">
    <property type="entry name" value="Alpha-galactosidase"/>
    <property type="match status" value="1"/>
</dbReference>
<evidence type="ECO:0000256" key="8">
    <source>
        <dbReference type="SAM" id="SignalP"/>
    </source>
</evidence>
<keyword evidence="6 7" id="KW-0326">Glycosidase</keyword>
<evidence type="ECO:0000256" key="4">
    <source>
        <dbReference type="ARBA" id="ARBA00022729"/>
    </source>
</evidence>
<dbReference type="Gene3D" id="3.20.20.70">
    <property type="entry name" value="Aldolase class I"/>
    <property type="match status" value="1"/>
</dbReference>